<sequence>MNRIIVLAIFSVFVFGSFTTSASAQTSANANLSLQIQGLLEQIKVLQTRIEALRTAQQQVVSASQNVQSSVEIIRGLRQGLSGDDVAALQAILAADASIYPEGLITGFFGPLTSKAVKNFQKKFGIEQVGFVGPLTLKKLNEEFRGRGLVKIDDDSEFDSDDDNSNVSNRGKRHGLCVPPGHLIAPGWLRKHSGDDKPIVPICENLPAGIAKKINDNGGRTDPTDTQAPVISGVAVNNIDSDSARISWTTNENSTSNVWFSTTSGFATSSASAKSSSSFSKNHTIEISNLNASTTYYFKVGSMDANGNGTESTEGSFITTDAEIASNITVSFPSSSIINSNEVKIRWTTNVSATGRVWYGTSTPVSIGGGALTVGSDSLSTEHEFELSDLSAPAVYYYLVVSTDAGGNTATSSQSFFSTNL</sequence>
<dbReference type="InterPro" id="IPR036366">
    <property type="entry name" value="PGBDSf"/>
</dbReference>
<dbReference type="Gene3D" id="1.10.101.10">
    <property type="entry name" value="PGBD-like superfamily/PGBD"/>
    <property type="match status" value="1"/>
</dbReference>
<feature type="chain" id="PRO_5013688514" description="Fibronectin type-III domain-containing protein" evidence="3">
    <location>
        <begin position="25"/>
        <end position="421"/>
    </location>
</feature>
<dbReference type="Pfam" id="PF16656">
    <property type="entry name" value="Pur_ac_phosph_N"/>
    <property type="match status" value="1"/>
</dbReference>
<dbReference type="SMART" id="SM00060">
    <property type="entry name" value="FN3"/>
    <property type="match status" value="2"/>
</dbReference>
<protein>
    <recommendedName>
        <fullName evidence="4">Fibronectin type-III domain-containing protein</fullName>
    </recommendedName>
</protein>
<evidence type="ECO:0000313" key="5">
    <source>
        <dbReference type="EMBL" id="PIQ66750.1"/>
    </source>
</evidence>
<dbReference type="EMBL" id="PCVC01000067">
    <property type="protein sequence ID" value="PIQ66750.1"/>
    <property type="molecule type" value="Genomic_DNA"/>
</dbReference>
<dbReference type="InterPro" id="IPR002477">
    <property type="entry name" value="Peptidoglycan-bd-like"/>
</dbReference>
<feature type="domain" description="Fibronectin type-III" evidence="4">
    <location>
        <begin position="230"/>
        <end position="322"/>
    </location>
</feature>
<keyword evidence="3" id="KW-0732">Signal</keyword>
<dbReference type="PROSITE" id="PS50853">
    <property type="entry name" value="FN3"/>
    <property type="match status" value="1"/>
</dbReference>
<dbReference type="Gene3D" id="2.60.40.380">
    <property type="entry name" value="Purple acid phosphatase-like, N-terminal"/>
    <property type="match status" value="1"/>
</dbReference>
<dbReference type="Proteomes" id="UP000229834">
    <property type="component" value="Unassembled WGS sequence"/>
</dbReference>
<dbReference type="Pfam" id="PF01471">
    <property type="entry name" value="PG_binding_1"/>
    <property type="match status" value="1"/>
</dbReference>
<feature type="region of interest" description="Disordered" evidence="2">
    <location>
        <begin position="153"/>
        <end position="173"/>
    </location>
</feature>
<evidence type="ECO:0000313" key="6">
    <source>
        <dbReference type="Proteomes" id="UP000229834"/>
    </source>
</evidence>
<feature type="signal peptide" evidence="3">
    <location>
        <begin position="1"/>
        <end position="24"/>
    </location>
</feature>
<organism evidence="5 6">
    <name type="scientific">Candidatus Zambryskibacteria bacterium CG11_big_fil_rev_8_21_14_0_20_40_24</name>
    <dbReference type="NCBI Taxonomy" id="1975116"/>
    <lineage>
        <taxon>Bacteria</taxon>
        <taxon>Candidatus Zambryskiibacteriota</taxon>
    </lineage>
</organism>
<dbReference type="InterPro" id="IPR036365">
    <property type="entry name" value="PGBD-like_sf"/>
</dbReference>
<comment type="caution">
    <text evidence="5">The sequence shown here is derived from an EMBL/GenBank/DDBJ whole genome shotgun (WGS) entry which is preliminary data.</text>
</comment>
<dbReference type="CDD" id="cd00063">
    <property type="entry name" value="FN3"/>
    <property type="match status" value="1"/>
</dbReference>
<reference evidence="5 6" key="1">
    <citation type="submission" date="2017-09" db="EMBL/GenBank/DDBJ databases">
        <title>Depth-based differentiation of microbial function through sediment-hosted aquifers and enrichment of novel symbionts in the deep terrestrial subsurface.</title>
        <authorList>
            <person name="Probst A.J."/>
            <person name="Ladd B."/>
            <person name="Jarett J.K."/>
            <person name="Geller-Mcgrath D.E."/>
            <person name="Sieber C.M."/>
            <person name="Emerson J.B."/>
            <person name="Anantharaman K."/>
            <person name="Thomas B.C."/>
            <person name="Malmstrom R."/>
            <person name="Stieglmeier M."/>
            <person name="Klingl A."/>
            <person name="Woyke T."/>
            <person name="Ryan C.M."/>
            <person name="Banfield J.F."/>
        </authorList>
    </citation>
    <scope>NUCLEOTIDE SEQUENCE [LARGE SCALE GENOMIC DNA]</scope>
    <source>
        <strain evidence="5">CG11_big_fil_rev_8_21_14_0_20_40_24</strain>
    </source>
</reference>
<name>A0A2H0K672_9BACT</name>
<dbReference type="SUPFAM" id="SSF47090">
    <property type="entry name" value="PGBD-like"/>
    <property type="match status" value="1"/>
</dbReference>
<gene>
    <name evidence="5" type="ORF">COV95_02460</name>
</gene>
<evidence type="ECO:0000256" key="2">
    <source>
        <dbReference type="SAM" id="MobiDB-lite"/>
    </source>
</evidence>
<feature type="coiled-coil region" evidence="1">
    <location>
        <begin position="29"/>
        <end position="56"/>
    </location>
</feature>
<dbReference type="GO" id="GO:0003993">
    <property type="term" value="F:acid phosphatase activity"/>
    <property type="evidence" value="ECO:0007669"/>
    <property type="project" value="InterPro"/>
</dbReference>
<dbReference type="GO" id="GO:0046872">
    <property type="term" value="F:metal ion binding"/>
    <property type="evidence" value="ECO:0007669"/>
    <property type="project" value="InterPro"/>
</dbReference>
<evidence type="ECO:0000256" key="3">
    <source>
        <dbReference type="SAM" id="SignalP"/>
    </source>
</evidence>
<dbReference type="InterPro" id="IPR008963">
    <property type="entry name" value="Purple_acid_Pase-like_N"/>
</dbReference>
<keyword evidence="1" id="KW-0175">Coiled coil</keyword>
<accession>A0A2H0K672</accession>
<evidence type="ECO:0000256" key="1">
    <source>
        <dbReference type="SAM" id="Coils"/>
    </source>
</evidence>
<dbReference type="SUPFAM" id="SSF49363">
    <property type="entry name" value="Purple acid phosphatase, N-terminal domain"/>
    <property type="match status" value="1"/>
</dbReference>
<proteinExistence type="predicted"/>
<dbReference type="InterPro" id="IPR015914">
    <property type="entry name" value="PAPs_N"/>
</dbReference>
<dbReference type="InterPro" id="IPR003961">
    <property type="entry name" value="FN3_dom"/>
</dbReference>
<feature type="compositionally biased region" description="Acidic residues" evidence="2">
    <location>
        <begin position="154"/>
        <end position="164"/>
    </location>
</feature>
<evidence type="ECO:0000259" key="4">
    <source>
        <dbReference type="PROSITE" id="PS50853"/>
    </source>
</evidence>
<dbReference type="AlphaFoldDB" id="A0A2H0K672"/>